<gene>
    <name evidence="1" type="ORF">BCAL_1782</name>
</gene>
<dbReference type="EMBL" id="JGYS01000019">
    <property type="protein sequence ID" value="KFI51856.1"/>
    <property type="molecule type" value="Genomic_DNA"/>
</dbReference>
<dbReference type="RefSeq" id="WP_043164143.1">
    <property type="nucleotide sequence ID" value="NZ_JDUV01000002.1"/>
</dbReference>
<dbReference type="OrthoDB" id="3243054at2"/>
<evidence type="ECO:0000313" key="2">
    <source>
        <dbReference type="Proteomes" id="UP000029072"/>
    </source>
</evidence>
<evidence type="ECO:0000313" key="1">
    <source>
        <dbReference type="EMBL" id="KFI51856.1"/>
    </source>
</evidence>
<organism evidence="1 2">
    <name type="scientific">Bifidobacterium callitrichos DSM 23973</name>
    <dbReference type="NCBI Taxonomy" id="1437609"/>
    <lineage>
        <taxon>Bacteria</taxon>
        <taxon>Bacillati</taxon>
        <taxon>Actinomycetota</taxon>
        <taxon>Actinomycetes</taxon>
        <taxon>Bifidobacteriales</taxon>
        <taxon>Bifidobacteriaceae</taxon>
        <taxon>Bifidobacterium</taxon>
    </lineage>
</organism>
<name>A0A086ZZA6_9BIFI</name>
<reference evidence="1 2" key="1">
    <citation type="submission" date="2014-03" db="EMBL/GenBank/DDBJ databases">
        <title>Genomics of Bifidobacteria.</title>
        <authorList>
            <person name="Ventura M."/>
            <person name="Milani C."/>
            <person name="Lugli G.A."/>
        </authorList>
    </citation>
    <scope>NUCLEOTIDE SEQUENCE [LARGE SCALE GENOMIC DNA]</scope>
    <source>
        <strain evidence="1 2">DSM 23973</strain>
    </source>
</reference>
<comment type="caution">
    <text evidence="1">The sequence shown here is derived from an EMBL/GenBank/DDBJ whole genome shotgun (WGS) entry which is preliminary data.</text>
</comment>
<proteinExistence type="predicted"/>
<dbReference type="eggNOG" id="ENOG503238X">
    <property type="taxonomic scope" value="Bacteria"/>
</dbReference>
<dbReference type="AlphaFoldDB" id="A0A086ZZA6"/>
<protein>
    <submittedName>
        <fullName evidence="1">Uncharacterized protein</fullName>
    </submittedName>
</protein>
<accession>A0A086ZZA6</accession>
<dbReference type="STRING" id="1437609.BCAL_1782"/>
<dbReference type="Proteomes" id="UP000029072">
    <property type="component" value="Unassembled WGS sequence"/>
</dbReference>
<sequence>MFKRIFWVGLGFGLGVIAVSKAQAYVKANTPDAARQFLLGPDQDNVTVRTLAGLFDEFNTARKAREHELNERYSKDVH</sequence>